<feature type="region of interest" description="Disordered" evidence="2">
    <location>
        <begin position="120"/>
        <end position="144"/>
    </location>
</feature>
<feature type="repeat" description="TPR" evidence="1">
    <location>
        <begin position="197"/>
        <end position="230"/>
    </location>
</feature>
<feature type="transmembrane region" description="Helical" evidence="3">
    <location>
        <begin position="35"/>
        <end position="56"/>
    </location>
</feature>
<evidence type="ECO:0000256" key="3">
    <source>
        <dbReference type="SAM" id="Phobius"/>
    </source>
</evidence>
<evidence type="ECO:0000256" key="2">
    <source>
        <dbReference type="SAM" id="MobiDB-lite"/>
    </source>
</evidence>
<keyword evidence="3" id="KW-1133">Transmembrane helix</keyword>
<evidence type="ECO:0000256" key="1">
    <source>
        <dbReference type="PROSITE-ProRule" id="PRU00339"/>
    </source>
</evidence>
<sequence>MSKLYDALKRLEQSKSSHSVHNFNKKPNKKSNIKWVLLFFGSILIGSLLLYISNLIGKNPTSQTQKNVHSIKISTLNKTNATNSTVLSHATIPTNSTQAIKTKPKIASLDRSPQITQTNASVQSHVTANNSSNESQNKPPLTNSTKQEQLKSVLLYQQEKAEKLSNLALSINHSLESGDYYRAKLLLKQYLSIQEDPFALNDLAAIYIKEGKYAQAVQLLQKSIAQQQSAAAYVNLIYCYKKLNEIDKLDDILKTVNPAIFSEEQKAIIYNIVHSE</sequence>
<dbReference type="SUPFAM" id="SSF48452">
    <property type="entry name" value="TPR-like"/>
    <property type="match status" value="1"/>
</dbReference>
<dbReference type="EMBL" id="DRZX01000187">
    <property type="protein sequence ID" value="HHS48967.1"/>
    <property type="molecule type" value="Genomic_DNA"/>
</dbReference>
<proteinExistence type="predicted"/>
<dbReference type="Proteomes" id="UP000886400">
    <property type="component" value="Unassembled WGS sequence"/>
</dbReference>
<reference evidence="4" key="1">
    <citation type="journal article" date="2020" name="mSystems">
        <title>Genome- and Community-Level Interaction Insights into Carbon Utilization and Element Cycling Functions of Hydrothermarchaeota in Hydrothermal Sediment.</title>
        <authorList>
            <person name="Zhou Z."/>
            <person name="Liu Y."/>
            <person name="Xu W."/>
            <person name="Pan J."/>
            <person name="Luo Z.H."/>
            <person name="Li M."/>
        </authorList>
    </citation>
    <scope>NUCLEOTIDE SEQUENCE [LARGE SCALE GENOMIC DNA]</scope>
    <source>
        <strain evidence="4">SpSt-1135</strain>
    </source>
</reference>
<accession>A0A7C6E8D9</accession>
<comment type="caution">
    <text evidence="4">The sequence shown here is derived from an EMBL/GenBank/DDBJ whole genome shotgun (WGS) entry which is preliminary data.</text>
</comment>
<gene>
    <name evidence="4" type="ORF">ENM99_03805</name>
</gene>
<keyword evidence="3" id="KW-0472">Membrane</keyword>
<dbReference type="AlphaFoldDB" id="A0A7C6E8D9"/>
<keyword evidence="3" id="KW-0812">Transmembrane</keyword>
<keyword evidence="1" id="KW-0802">TPR repeat</keyword>
<dbReference type="InterPro" id="IPR019734">
    <property type="entry name" value="TPR_rpt"/>
</dbReference>
<organism evidence="4">
    <name type="scientific">Desulfurella acetivorans</name>
    <dbReference type="NCBI Taxonomy" id="33002"/>
    <lineage>
        <taxon>Bacteria</taxon>
        <taxon>Pseudomonadati</taxon>
        <taxon>Campylobacterota</taxon>
        <taxon>Desulfurellia</taxon>
        <taxon>Desulfurellales</taxon>
        <taxon>Desulfurellaceae</taxon>
        <taxon>Desulfurella</taxon>
    </lineage>
</organism>
<dbReference type="PROSITE" id="PS50005">
    <property type="entry name" value="TPR"/>
    <property type="match status" value="1"/>
</dbReference>
<dbReference type="InterPro" id="IPR011990">
    <property type="entry name" value="TPR-like_helical_dom_sf"/>
</dbReference>
<name>A0A7C6E8D9_DESAE</name>
<evidence type="ECO:0000313" key="4">
    <source>
        <dbReference type="EMBL" id="HHS48967.1"/>
    </source>
</evidence>
<dbReference type="Gene3D" id="1.25.40.10">
    <property type="entry name" value="Tetratricopeptide repeat domain"/>
    <property type="match status" value="1"/>
</dbReference>
<protein>
    <submittedName>
        <fullName evidence="4">Uncharacterized protein</fullName>
    </submittedName>
</protein>